<evidence type="ECO:0000313" key="4">
    <source>
        <dbReference type="Proteomes" id="UP000031620"/>
    </source>
</evidence>
<protein>
    <recommendedName>
        <fullName evidence="2">HTH cro/C1-type domain-containing protein</fullName>
    </recommendedName>
</protein>
<dbReference type="HOGENOM" id="CLU_053651_1_0_9"/>
<name>A0A0A1GR51_9LACO</name>
<dbReference type="EMBL" id="AP014680">
    <property type="protein sequence ID" value="BAP84772.1"/>
    <property type="molecule type" value="Genomic_DNA"/>
</dbReference>
<dbReference type="SUPFAM" id="SSF47413">
    <property type="entry name" value="lambda repressor-like DNA-binding domains"/>
    <property type="match status" value="1"/>
</dbReference>
<dbReference type="SMART" id="SM00530">
    <property type="entry name" value="HTH_XRE"/>
    <property type="match status" value="1"/>
</dbReference>
<dbReference type="PANTHER" id="PTHR43236:SF1">
    <property type="entry name" value="BLL7220 PROTEIN"/>
    <property type="match status" value="1"/>
</dbReference>
<dbReference type="CDD" id="cd00093">
    <property type="entry name" value="HTH_XRE"/>
    <property type="match status" value="1"/>
</dbReference>
<gene>
    <name evidence="3" type="ORF">LOOC260_101940</name>
</gene>
<dbReference type="AlphaFoldDB" id="A0A0A1GR51"/>
<dbReference type="Gene3D" id="1.10.260.40">
    <property type="entry name" value="lambda repressor-like DNA-binding domains"/>
    <property type="match status" value="1"/>
</dbReference>
<dbReference type="STRING" id="1291742.LOOC260_101940"/>
<dbReference type="InterPro" id="IPR010359">
    <property type="entry name" value="IrrE_HExxH"/>
</dbReference>
<sequence>MSMAFNGASLQNAREVRGLSRNQLANLLNVSEQTIWQYEVGETKPKFESLVEFKKLFGVELGFFQRFEKQIPVFDEKNIAYRSSLRSSIKKKNSEKAFLENADSLITDITSNVILEHNLIIQLRQKMEVLKNKNASIDEMAYEAREVLKVSADNHDLMIKVENAGVFVIERKLQEDVDAYSSWSYEDKAYIVLGNQKRSGTRRNFDIVHELGHLLMHYQWDFSNSNSPEYRRAEREANEFAADFLMPSNLFIPLFNNYVTRPSIPDQYEPLKKRLNVSLSALGVRASHLKLIDGKTYRYFFASMTRKDYRYNEPLEAEIPYVRPGKIRAIFELQTRNNSNYVNRFLTDRGIKLRYLDNSLGIEPDFFVRLLPQRRKVSENKIIKYENRECK</sequence>
<organism evidence="3 4">
    <name type="scientific">Paucilactobacillus hokkaidonensis JCM 18461</name>
    <dbReference type="NCBI Taxonomy" id="1291742"/>
    <lineage>
        <taxon>Bacteria</taxon>
        <taxon>Bacillati</taxon>
        <taxon>Bacillota</taxon>
        <taxon>Bacilli</taxon>
        <taxon>Lactobacillales</taxon>
        <taxon>Lactobacillaceae</taxon>
        <taxon>Paucilactobacillus</taxon>
    </lineage>
</organism>
<evidence type="ECO:0000259" key="2">
    <source>
        <dbReference type="PROSITE" id="PS50943"/>
    </source>
</evidence>
<accession>A0A0A1GR51</accession>
<dbReference type="PROSITE" id="PS50943">
    <property type="entry name" value="HTH_CROC1"/>
    <property type="match status" value="1"/>
</dbReference>
<evidence type="ECO:0000256" key="1">
    <source>
        <dbReference type="ARBA" id="ARBA00007227"/>
    </source>
</evidence>
<dbReference type="KEGG" id="lho:LOOC260_101940"/>
<dbReference type="InterPro" id="IPR001387">
    <property type="entry name" value="Cro/C1-type_HTH"/>
</dbReference>
<evidence type="ECO:0000313" key="3">
    <source>
        <dbReference type="EMBL" id="BAP84772.1"/>
    </source>
</evidence>
<feature type="domain" description="HTH cro/C1-type" evidence="2">
    <location>
        <begin position="10"/>
        <end position="64"/>
    </location>
</feature>
<dbReference type="InterPro" id="IPR052345">
    <property type="entry name" value="Rad_response_metalloprotease"/>
</dbReference>
<dbReference type="Pfam" id="PF06114">
    <property type="entry name" value="Peptidase_M78"/>
    <property type="match status" value="1"/>
</dbReference>
<comment type="similarity">
    <text evidence="1">Belongs to the short-chain fatty acyl-CoA assimilation regulator (ScfR) family.</text>
</comment>
<proteinExistence type="inferred from homology"/>
<dbReference type="PANTHER" id="PTHR43236">
    <property type="entry name" value="ANTITOXIN HIGA1"/>
    <property type="match status" value="1"/>
</dbReference>
<dbReference type="InterPro" id="IPR010982">
    <property type="entry name" value="Lambda_DNA-bd_dom_sf"/>
</dbReference>
<dbReference type="Proteomes" id="UP000031620">
    <property type="component" value="Chromosome"/>
</dbReference>
<dbReference type="Pfam" id="PF01381">
    <property type="entry name" value="HTH_3"/>
    <property type="match status" value="1"/>
</dbReference>
<dbReference type="GO" id="GO:0003677">
    <property type="term" value="F:DNA binding"/>
    <property type="evidence" value="ECO:0007669"/>
    <property type="project" value="InterPro"/>
</dbReference>
<dbReference type="Gene3D" id="1.10.10.2910">
    <property type="match status" value="1"/>
</dbReference>
<reference evidence="3 4" key="1">
    <citation type="submission" date="2014-11" db="EMBL/GenBank/DDBJ databases">
        <title>Complete genome sequence and analysis of Lactobacillus hokkaidonensis LOOC260T.</title>
        <authorList>
            <person name="Tanizawa Y."/>
            <person name="Tohno M."/>
            <person name="Kaminuma E."/>
            <person name="Nakamura Y."/>
            <person name="Arita M."/>
        </authorList>
    </citation>
    <scope>NUCLEOTIDE SEQUENCE [LARGE SCALE GENOMIC DNA]</scope>
    <source>
        <strain evidence="3 4">LOOC260</strain>
    </source>
</reference>